<keyword evidence="2 8" id="KW-0819">tRNA processing</keyword>
<feature type="domain" description="Metallo-beta-lactamase" evidence="10">
    <location>
        <begin position="197"/>
        <end position="269"/>
    </location>
</feature>
<evidence type="ECO:0000256" key="2">
    <source>
        <dbReference type="ARBA" id="ARBA00022694"/>
    </source>
</evidence>
<comment type="caution">
    <text evidence="11">The sequence shown here is derived from an EMBL/GenBank/DDBJ whole genome shotgun (WGS) entry which is preliminary data.</text>
</comment>
<proteinExistence type="inferred from homology"/>
<comment type="function">
    <text evidence="8">Zinc phosphodiesterase, which displays some tRNA 3'-processing endonuclease activity. Probably involved in tRNA maturation, by removing a 3'-trailer from precursor tRNA.</text>
</comment>
<dbReference type="PANTHER" id="PTHR46018">
    <property type="entry name" value="ZINC PHOSPHODIESTERASE ELAC PROTEIN 1"/>
    <property type="match status" value="1"/>
</dbReference>
<dbReference type="InterPro" id="IPR013471">
    <property type="entry name" value="RNase_Z/BN"/>
</dbReference>
<evidence type="ECO:0000256" key="5">
    <source>
        <dbReference type="ARBA" id="ARBA00022759"/>
    </source>
</evidence>
<feature type="active site" description="Proton acceptor" evidence="8">
    <location>
        <position position="74"/>
    </location>
</feature>
<dbReference type="AlphaFoldDB" id="A0A4Q7ZMB8"/>
<dbReference type="GO" id="GO:0042781">
    <property type="term" value="F:3'-tRNA processing endoribonuclease activity"/>
    <property type="evidence" value="ECO:0007669"/>
    <property type="project" value="UniProtKB-UniRule"/>
</dbReference>
<organism evidence="11 12">
    <name type="scientific">Krasilnikovia cinnamomea</name>
    <dbReference type="NCBI Taxonomy" id="349313"/>
    <lineage>
        <taxon>Bacteria</taxon>
        <taxon>Bacillati</taxon>
        <taxon>Actinomycetota</taxon>
        <taxon>Actinomycetes</taxon>
        <taxon>Micromonosporales</taxon>
        <taxon>Micromonosporaceae</taxon>
        <taxon>Krasilnikovia</taxon>
    </lineage>
</organism>
<evidence type="ECO:0000256" key="6">
    <source>
        <dbReference type="ARBA" id="ARBA00022801"/>
    </source>
</evidence>
<dbReference type="NCBIfam" id="NF000805">
    <property type="entry name" value="PRK00055.2-3"/>
    <property type="match status" value="1"/>
</dbReference>
<dbReference type="Proteomes" id="UP000292564">
    <property type="component" value="Unassembled WGS sequence"/>
</dbReference>
<comment type="subunit">
    <text evidence="1 8">Homodimer.</text>
</comment>
<reference evidence="11 12" key="1">
    <citation type="submission" date="2019-02" db="EMBL/GenBank/DDBJ databases">
        <title>Sequencing the genomes of 1000 actinobacteria strains.</title>
        <authorList>
            <person name="Klenk H.-P."/>
        </authorList>
    </citation>
    <scope>NUCLEOTIDE SEQUENCE [LARGE SCALE GENOMIC DNA]</scope>
    <source>
        <strain evidence="11 12">DSM 45162</strain>
    </source>
</reference>
<evidence type="ECO:0000256" key="4">
    <source>
        <dbReference type="ARBA" id="ARBA00022723"/>
    </source>
</evidence>
<feature type="binding site" evidence="8">
    <location>
        <position position="74"/>
    </location>
    <ligand>
        <name>Zn(2+)</name>
        <dbReference type="ChEBI" id="CHEBI:29105"/>
        <label>2</label>
        <note>catalytic</note>
    </ligand>
</feature>
<dbReference type="EMBL" id="SHKY01000001">
    <property type="protein sequence ID" value="RZU52138.1"/>
    <property type="molecule type" value="Genomic_DNA"/>
</dbReference>
<dbReference type="EC" id="3.1.26.11" evidence="8"/>
<comment type="similarity">
    <text evidence="8">Belongs to the RNase Z family.</text>
</comment>
<accession>A0A4Q7ZMB8</accession>
<evidence type="ECO:0000256" key="3">
    <source>
        <dbReference type="ARBA" id="ARBA00022722"/>
    </source>
</evidence>
<dbReference type="Pfam" id="PF00753">
    <property type="entry name" value="Lactamase_B"/>
    <property type="match status" value="1"/>
</dbReference>
<keyword evidence="7 8" id="KW-0862">Zinc</keyword>
<dbReference type="Pfam" id="PF12706">
    <property type="entry name" value="Lactamase_B_2"/>
    <property type="match status" value="1"/>
</dbReference>
<keyword evidence="6 8" id="KW-0378">Hydrolase</keyword>
<feature type="domain" description="Metallo-beta-lactamase" evidence="9">
    <location>
        <begin position="27"/>
        <end position="114"/>
    </location>
</feature>
<evidence type="ECO:0000313" key="11">
    <source>
        <dbReference type="EMBL" id="RZU52138.1"/>
    </source>
</evidence>
<evidence type="ECO:0000259" key="9">
    <source>
        <dbReference type="Pfam" id="PF00753"/>
    </source>
</evidence>
<evidence type="ECO:0000256" key="1">
    <source>
        <dbReference type="ARBA" id="ARBA00011738"/>
    </source>
</evidence>
<evidence type="ECO:0000259" key="10">
    <source>
        <dbReference type="Pfam" id="PF12706"/>
    </source>
</evidence>
<dbReference type="HAMAP" id="MF_01818">
    <property type="entry name" value="RNase_Z_BN"/>
    <property type="match status" value="1"/>
</dbReference>
<evidence type="ECO:0000313" key="12">
    <source>
        <dbReference type="Proteomes" id="UP000292564"/>
    </source>
</evidence>
<dbReference type="InterPro" id="IPR036866">
    <property type="entry name" value="RibonucZ/Hydroxyglut_hydro"/>
</dbReference>
<gene>
    <name evidence="8" type="primary">rnz</name>
    <name evidence="11" type="ORF">EV385_3980</name>
</gene>
<sequence>MSPEGRTDPMRELVVLGTASQVPTRHRNHNGYVLRWDDETIMFDPGEGTQRQMLLAGLAVSPLTRICITHFHGDHSLGLPGVIQRISLDKVPHAVAVAFPASGREYFDRLRHATSFWDNTDLRPEPVGAGFAVQTSAGRLTALPLRHSIETYGYRLVEPDGHRMLPDRLAAHGITGPAIGELLRTGRLDGVTLAEVSVPRPGQRFAFVMDTGLCDSVYALAEGADLLVIESTFLAADAALAAQVGHLTAGQAGAVARESGVRTLVLTHFSQRYPDPRAFLDEARAQFTGEIVLAEDLMRVPVPARLPSGDDRPAAPRR</sequence>
<name>A0A4Q7ZMB8_9ACTN</name>
<dbReference type="CDD" id="cd07717">
    <property type="entry name" value="RNaseZ_ZiPD-like_MBL-fold"/>
    <property type="match status" value="1"/>
</dbReference>
<feature type="binding site" evidence="8">
    <location>
        <position position="210"/>
    </location>
    <ligand>
        <name>Zn(2+)</name>
        <dbReference type="ChEBI" id="CHEBI:29105"/>
        <label>1</label>
        <note>catalytic</note>
    </ligand>
</feature>
<comment type="cofactor">
    <cofactor evidence="8">
        <name>Zn(2+)</name>
        <dbReference type="ChEBI" id="CHEBI:29105"/>
    </cofactor>
    <text evidence="8">Binds 2 Zn(2+) ions.</text>
</comment>
<evidence type="ECO:0000256" key="7">
    <source>
        <dbReference type="ARBA" id="ARBA00022833"/>
    </source>
</evidence>
<feature type="binding site" evidence="8">
    <location>
        <position position="147"/>
    </location>
    <ligand>
        <name>Zn(2+)</name>
        <dbReference type="ChEBI" id="CHEBI:29105"/>
        <label>1</label>
        <note>catalytic</note>
    </ligand>
</feature>
<keyword evidence="12" id="KW-1185">Reference proteome</keyword>
<evidence type="ECO:0000256" key="8">
    <source>
        <dbReference type="HAMAP-Rule" id="MF_01818"/>
    </source>
</evidence>
<feature type="binding site" evidence="8">
    <location>
        <position position="268"/>
    </location>
    <ligand>
        <name>Zn(2+)</name>
        <dbReference type="ChEBI" id="CHEBI:29105"/>
        <label>2</label>
        <note>catalytic</note>
    </ligand>
</feature>
<keyword evidence="3 8" id="KW-0540">Nuclease</keyword>
<dbReference type="InterPro" id="IPR001279">
    <property type="entry name" value="Metallo-B-lactamas"/>
</dbReference>
<feature type="binding site" evidence="8">
    <location>
        <position position="75"/>
    </location>
    <ligand>
        <name>Zn(2+)</name>
        <dbReference type="ChEBI" id="CHEBI:29105"/>
        <label>2</label>
        <note>catalytic</note>
    </ligand>
</feature>
<dbReference type="Gene3D" id="3.60.15.10">
    <property type="entry name" value="Ribonuclease Z/Hydroxyacylglutathione hydrolase-like"/>
    <property type="match status" value="1"/>
</dbReference>
<keyword evidence="4 8" id="KW-0479">Metal-binding</keyword>
<comment type="catalytic activity">
    <reaction evidence="8">
        <text>Endonucleolytic cleavage of RNA, removing extra 3' nucleotides from tRNA precursor, generating 3' termini of tRNAs. A 3'-hydroxy group is left at the tRNA terminus and a 5'-phosphoryl group is left at the trailer molecule.</text>
        <dbReference type="EC" id="3.1.26.11"/>
    </reaction>
</comment>
<feature type="binding site" evidence="8">
    <location>
        <position position="70"/>
    </location>
    <ligand>
        <name>Zn(2+)</name>
        <dbReference type="ChEBI" id="CHEBI:29105"/>
        <label>1</label>
        <note>catalytic</note>
    </ligand>
</feature>
<dbReference type="GO" id="GO:0008270">
    <property type="term" value="F:zinc ion binding"/>
    <property type="evidence" value="ECO:0007669"/>
    <property type="project" value="UniProtKB-UniRule"/>
</dbReference>
<feature type="binding site" evidence="8">
    <location>
        <position position="210"/>
    </location>
    <ligand>
        <name>Zn(2+)</name>
        <dbReference type="ChEBI" id="CHEBI:29105"/>
        <label>2</label>
        <note>catalytic</note>
    </ligand>
</feature>
<protein>
    <recommendedName>
        <fullName evidence="8">Ribonuclease Z</fullName>
        <shortName evidence="8">RNase Z</shortName>
        <ecNumber evidence="8">3.1.26.11</ecNumber>
    </recommendedName>
    <alternativeName>
        <fullName evidence="8">tRNA 3 endonuclease</fullName>
    </alternativeName>
    <alternativeName>
        <fullName evidence="8">tRNase Z</fullName>
    </alternativeName>
</protein>
<dbReference type="PANTHER" id="PTHR46018:SF2">
    <property type="entry name" value="ZINC PHOSPHODIESTERASE ELAC PROTEIN 1"/>
    <property type="match status" value="1"/>
</dbReference>
<dbReference type="SUPFAM" id="SSF56281">
    <property type="entry name" value="Metallo-hydrolase/oxidoreductase"/>
    <property type="match status" value="1"/>
</dbReference>
<keyword evidence="5 8" id="KW-0255">Endonuclease</keyword>
<feature type="binding site" evidence="8">
    <location>
        <position position="72"/>
    </location>
    <ligand>
        <name>Zn(2+)</name>
        <dbReference type="ChEBI" id="CHEBI:29105"/>
        <label>1</label>
        <note>catalytic</note>
    </ligand>
</feature>